<evidence type="ECO:0000313" key="1">
    <source>
        <dbReference type="EMBL" id="CAD7438305.1"/>
    </source>
</evidence>
<dbReference type="EMBL" id="OD564433">
    <property type="protein sequence ID" value="CAD7438305.1"/>
    <property type="molecule type" value="Genomic_DNA"/>
</dbReference>
<proteinExistence type="predicted"/>
<gene>
    <name evidence="1" type="ORF">TBIB3V08_LOCUS899</name>
</gene>
<protein>
    <submittedName>
        <fullName evidence="1">Uncharacterized protein</fullName>
    </submittedName>
</protein>
<dbReference type="AlphaFoldDB" id="A0A7R9HW01"/>
<sequence length="197" mass="22282">MKCTRIRVEKESEKQFGGNHPQYIRPGSNRDSAVVGSAGVGWTPPLNEFIRHYEPAPYDRDALATHHRRLRRDVSSPPPPTPLRLHFAAHNSRAGKFRHTHARARALKGSLGRLSFVLDFSDIGLLLLHDPSLPYVERIQAPSDSFLVDNIEMIRFRRVRRVSSLTTRIGSNFRNFMAFGGVMHSGGLMYPTTLVKL</sequence>
<reference evidence="1" key="1">
    <citation type="submission" date="2020-11" db="EMBL/GenBank/DDBJ databases">
        <authorList>
            <person name="Tran Van P."/>
        </authorList>
    </citation>
    <scope>NUCLEOTIDE SEQUENCE</scope>
</reference>
<organism evidence="1">
    <name type="scientific">Timema bartmani</name>
    <dbReference type="NCBI Taxonomy" id="61472"/>
    <lineage>
        <taxon>Eukaryota</taxon>
        <taxon>Metazoa</taxon>
        <taxon>Ecdysozoa</taxon>
        <taxon>Arthropoda</taxon>
        <taxon>Hexapoda</taxon>
        <taxon>Insecta</taxon>
        <taxon>Pterygota</taxon>
        <taxon>Neoptera</taxon>
        <taxon>Polyneoptera</taxon>
        <taxon>Phasmatodea</taxon>
        <taxon>Timematodea</taxon>
        <taxon>Timematoidea</taxon>
        <taxon>Timematidae</taxon>
        <taxon>Timema</taxon>
    </lineage>
</organism>
<name>A0A7R9HW01_9NEOP</name>
<accession>A0A7R9HW01</accession>